<evidence type="ECO:0000256" key="2">
    <source>
        <dbReference type="SAM" id="Phobius"/>
    </source>
</evidence>
<keyword evidence="2" id="KW-0812">Transmembrane</keyword>
<dbReference type="PANTHER" id="PTHR31170">
    <property type="entry name" value="BNAC04G53230D PROTEIN"/>
    <property type="match status" value="1"/>
</dbReference>
<gene>
    <name evidence="3" type="ORF">BOLC6T37838H</name>
</gene>
<reference evidence="3" key="1">
    <citation type="submission" date="2018-11" db="EMBL/GenBank/DDBJ databases">
        <authorList>
            <consortium name="Genoscope - CEA"/>
            <person name="William W."/>
        </authorList>
    </citation>
    <scope>NUCLEOTIDE SEQUENCE</scope>
</reference>
<keyword evidence="2" id="KW-1133">Transmembrane helix</keyword>
<protein>
    <submittedName>
        <fullName evidence="3">Uncharacterized protein</fullName>
    </submittedName>
</protein>
<feature type="region of interest" description="Disordered" evidence="1">
    <location>
        <begin position="1"/>
        <end position="41"/>
    </location>
</feature>
<sequence>MDYSTSPVLSHDSETPGKVGTSSPNEMDRTLDLESGTTDELSTPVPGMWRFPTNLDLCCIFRVPDCLREVNPKAYTPQLVLIGPLHRSLIFQARKSRGDITKAKSLGYLNTEEHKKIYLAKFAKRVEGNKVVEELKRKIKEDEDMIRASYSESTAWIDSPDFVEMILHDSIFIIELMLRFNLKGPERIGDPLMDEPCLENTIKRDLILLENQLPYFILEKLFDPIIKILDPSMTMRALIIFYFQLDHKKKLKESSKFRHFTDLYRLIRVETLPEEAVGGFVHIDKMHNADKLYNRGVKFEAVEEEFSVWVKFDVKTGCLKIPCFRADDDMEIELRNIMAFEQSYYPYNAYVCDYVTFLDYLVDSEKDVDLLVEKGIIKNWLGHHGAVSTMVNKFGLGVMDLGSSYGEIAKNVIEYYDNSYNKSRSILKRVYFSNLWRGTATIAAACILILALIQTVNSIIDIIKK</sequence>
<dbReference type="InterPro" id="IPR004158">
    <property type="entry name" value="DUF247_pln"/>
</dbReference>
<accession>A0A3P6H1K5</accession>
<feature type="transmembrane region" description="Helical" evidence="2">
    <location>
        <begin position="435"/>
        <end position="460"/>
    </location>
</feature>
<evidence type="ECO:0000313" key="3">
    <source>
        <dbReference type="EMBL" id="VDD62385.1"/>
    </source>
</evidence>
<organism evidence="3">
    <name type="scientific">Brassica oleracea</name>
    <name type="common">Wild cabbage</name>
    <dbReference type="NCBI Taxonomy" id="3712"/>
    <lineage>
        <taxon>Eukaryota</taxon>
        <taxon>Viridiplantae</taxon>
        <taxon>Streptophyta</taxon>
        <taxon>Embryophyta</taxon>
        <taxon>Tracheophyta</taxon>
        <taxon>Spermatophyta</taxon>
        <taxon>Magnoliopsida</taxon>
        <taxon>eudicotyledons</taxon>
        <taxon>Gunneridae</taxon>
        <taxon>Pentapetalae</taxon>
        <taxon>rosids</taxon>
        <taxon>malvids</taxon>
        <taxon>Brassicales</taxon>
        <taxon>Brassicaceae</taxon>
        <taxon>Brassiceae</taxon>
        <taxon>Brassica</taxon>
    </lineage>
</organism>
<dbReference type="PANTHER" id="PTHR31170:SF9">
    <property type="entry name" value="PROTEIN, PUTATIVE (DUF247)-RELATED"/>
    <property type="match status" value="1"/>
</dbReference>
<proteinExistence type="predicted"/>
<evidence type="ECO:0000256" key="1">
    <source>
        <dbReference type="SAM" id="MobiDB-lite"/>
    </source>
</evidence>
<dbReference type="EMBL" id="LR031880">
    <property type="protein sequence ID" value="VDD62385.1"/>
    <property type="molecule type" value="Genomic_DNA"/>
</dbReference>
<dbReference type="AlphaFoldDB" id="A0A3P6H1K5"/>
<dbReference type="Pfam" id="PF03140">
    <property type="entry name" value="DUF247"/>
    <property type="match status" value="1"/>
</dbReference>
<name>A0A3P6H1K5_BRAOL</name>
<keyword evidence="2" id="KW-0472">Membrane</keyword>